<comment type="caution">
    <text evidence="2">The sequence shown here is derived from an EMBL/GenBank/DDBJ whole genome shotgun (WGS) entry which is preliminary data.</text>
</comment>
<evidence type="ECO:0000259" key="1">
    <source>
        <dbReference type="Pfam" id="PF08031"/>
    </source>
</evidence>
<dbReference type="Pfam" id="PF08031">
    <property type="entry name" value="BBE"/>
    <property type="match status" value="1"/>
</dbReference>
<organism evidence="2">
    <name type="scientific">Klebsiella pneumoniae</name>
    <dbReference type="NCBI Taxonomy" id="573"/>
    <lineage>
        <taxon>Bacteria</taxon>
        <taxon>Pseudomonadati</taxon>
        <taxon>Pseudomonadota</taxon>
        <taxon>Gammaproteobacteria</taxon>
        <taxon>Enterobacterales</taxon>
        <taxon>Enterobacteriaceae</taxon>
        <taxon>Klebsiella/Raoultella group</taxon>
        <taxon>Klebsiella</taxon>
        <taxon>Klebsiella pneumoniae complex</taxon>
    </lineage>
</organism>
<dbReference type="InterPro" id="IPR016169">
    <property type="entry name" value="FAD-bd_PCMH_sub2"/>
</dbReference>
<feature type="domain" description="Berberine/berberine-like" evidence="1">
    <location>
        <begin position="20"/>
        <end position="49"/>
    </location>
</feature>
<sequence>MPSLSEGMSYPAVVGSEGQERARNFYGPSLERLLRLKKQFDPDNRFRAPYGLF</sequence>
<protein>
    <recommendedName>
        <fullName evidence="1">Berberine/berberine-like domain-containing protein</fullName>
    </recommendedName>
</protein>
<evidence type="ECO:0000313" key="2">
    <source>
        <dbReference type="EMBL" id="TCX00540.1"/>
    </source>
</evidence>
<dbReference type="GO" id="GO:0050660">
    <property type="term" value="F:flavin adenine dinucleotide binding"/>
    <property type="evidence" value="ECO:0007669"/>
    <property type="project" value="InterPro"/>
</dbReference>
<dbReference type="InterPro" id="IPR012951">
    <property type="entry name" value="BBE"/>
</dbReference>
<dbReference type="AlphaFoldDB" id="A0A483FX41"/>
<accession>A0A483FX41</accession>
<dbReference type="GO" id="GO:0016491">
    <property type="term" value="F:oxidoreductase activity"/>
    <property type="evidence" value="ECO:0007669"/>
    <property type="project" value="InterPro"/>
</dbReference>
<name>A0A483FX41_KLEPN</name>
<dbReference type="Gene3D" id="3.30.465.10">
    <property type="match status" value="1"/>
</dbReference>
<gene>
    <name evidence="2" type="ORF">ETE62_06825</name>
</gene>
<dbReference type="EMBL" id="SDCA01000006">
    <property type="protein sequence ID" value="TCX00540.1"/>
    <property type="molecule type" value="Genomic_DNA"/>
</dbReference>
<reference evidence="2" key="1">
    <citation type="submission" date="2019-01" db="EMBL/GenBank/DDBJ databases">
        <authorList>
            <person name="Lista F."/>
            <person name="Anselmo A."/>
        </authorList>
    </citation>
    <scope>NUCLEOTIDE SEQUENCE</scope>
    <source>
        <strain evidence="2">22S</strain>
    </source>
</reference>
<dbReference type="Gene3D" id="3.40.462.20">
    <property type="match status" value="1"/>
</dbReference>
<proteinExistence type="predicted"/>